<sequence>MRAVPTPPPASAGARAPSRGRALRRAAAALAALVAVLAGLLTATPAAVADTTAPSPRAAAAGTFRNPLNAGPDPFMTHWNGSYYLTTTQGDSIRMWRSSSLGTLLAADPVTVWTDSDPSRNRNIWAPEFYRFGDRWYLYYTADDGVDDHHRLYVLESERDDPTGPYHYKAKLAPPNHANDFAIDAGILQHDGRLYLAYSGINQYQHNGLNIAPMSNPYTVSGDAVALNGDGGCPEVREGPEFLYRNGRTWMTYSACDTGKPDYQVRMMSLPATADPLVPGNWTQHPGAVFSRADDRGVFGPGHHAFFRSPDGTEDWIVYHAKTTSSLTYSNRTTRAQRFTWKADGSPDFGRPLALGATQDLPSGDPGSGNHWINDDGRSSGGGTVAYTGAWNSGTGCGTQCFWSDDHWSDRAGATATFTFTGTRIALLSVRDTGNGIAALSIDGGPEQRVDFYGAIRTGETLQYLSPRLADGRHTLRVRVTGEHSAQSGASFVSVDRAEVYTN</sequence>
<protein>
    <submittedName>
        <fullName evidence="6">Glycoside hydrolase family 43 protein</fullName>
    </submittedName>
</protein>
<evidence type="ECO:0000256" key="4">
    <source>
        <dbReference type="ARBA" id="ARBA00023295"/>
    </source>
</evidence>
<dbReference type="EMBL" id="JAVREX010000007">
    <property type="protein sequence ID" value="MDT0429740.1"/>
    <property type="molecule type" value="Genomic_DNA"/>
</dbReference>
<dbReference type="GO" id="GO:0016787">
    <property type="term" value="F:hydrolase activity"/>
    <property type="evidence" value="ECO:0007669"/>
    <property type="project" value="UniProtKB-KW"/>
</dbReference>
<dbReference type="SUPFAM" id="SSF75005">
    <property type="entry name" value="Arabinanase/levansucrase/invertase"/>
    <property type="match status" value="1"/>
</dbReference>
<dbReference type="Gene3D" id="2.60.120.260">
    <property type="entry name" value="Galactose-binding domain-like"/>
    <property type="match status" value="1"/>
</dbReference>
<evidence type="ECO:0000256" key="3">
    <source>
        <dbReference type="ARBA" id="ARBA00022801"/>
    </source>
</evidence>
<name>A0ABU2RLL4_9ACTN</name>
<evidence type="ECO:0000256" key="1">
    <source>
        <dbReference type="ARBA" id="ARBA00009865"/>
    </source>
</evidence>
<reference evidence="7" key="1">
    <citation type="submission" date="2023-07" db="EMBL/GenBank/DDBJ databases">
        <title>30 novel species of actinomycetes from the DSMZ collection.</title>
        <authorList>
            <person name="Nouioui I."/>
        </authorList>
    </citation>
    <scope>NUCLEOTIDE SEQUENCE [LARGE SCALE GENOMIC DNA]</scope>
    <source>
        <strain evidence="7">DSM 41770</strain>
    </source>
</reference>
<keyword evidence="2" id="KW-0732">Signal</keyword>
<evidence type="ECO:0000256" key="5">
    <source>
        <dbReference type="RuleBase" id="RU361187"/>
    </source>
</evidence>
<evidence type="ECO:0000313" key="7">
    <source>
        <dbReference type="Proteomes" id="UP001183777"/>
    </source>
</evidence>
<dbReference type="InterPro" id="IPR006710">
    <property type="entry name" value="Glyco_hydro_43"/>
</dbReference>
<dbReference type="InterPro" id="IPR006311">
    <property type="entry name" value="TAT_signal"/>
</dbReference>
<dbReference type="CDD" id="cd18820">
    <property type="entry name" value="GH43_LbAraf43-like"/>
    <property type="match status" value="1"/>
</dbReference>
<evidence type="ECO:0000313" key="6">
    <source>
        <dbReference type="EMBL" id="MDT0429740.1"/>
    </source>
</evidence>
<keyword evidence="7" id="KW-1185">Reference proteome</keyword>
<keyword evidence="3 5" id="KW-0378">Hydrolase</keyword>
<dbReference type="PANTHER" id="PTHR43817">
    <property type="entry name" value="GLYCOSYL HYDROLASE"/>
    <property type="match status" value="1"/>
</dbReference>
<comment type="similarity">
    <text evidence="1 5">Belongs to the glycosyl hydrolase 43 family.</text>
</comment>
<dbReference type="PROSITE" id="PS51318">
    <property type="entry name" value="TAT"/>
    <property type="match status" value="1"/>
</dbReference>
<dbReference type="PANTHER" id="PTHR43817:SF1">
    <property type="entry name" value="HYDROLASE, FAMILY 43, PUTATIVE (AFU_ORTHOLOGUE AFUA_3G01660)-RELATED"/>
    <property type="match status" value="1"/>
</dbReference>
<dbReference type="InterPro" id="IPR023296">
    <property type="entry name" value="Glyco_hydro_beta-prop_sf"/>
</dbReference>
<organism evidence="6 7">
    <name type="scientific">Streptomyces salyersiae</name>
    <dbReference type="NCBI Taxonomy" id="3075530"/>
    <lineage>
        <taxon>Bacteria</taxon>
        <taxon>Bacillati</taxon>
        <taxon>Actinomycetota</taxon>
        <taxon>Actinomycetes</taxon>
        <taxon>Kitasatosporales</taxon>
        <taxon>Streptomycetaceae</taxon>
        <taxon>Streptomyces</taxon>
    </lineage>
</organism>
<evidence type="ECO:0000256" key="2">
    <source>
        <dbReference type="ARBA" id="ARBA00022729"/>
    </source>
</evidence>
<keyword evidence="4 5" id="KW-0326">Glycosidase</keyword>
<dbReference type="Proteomes" id="UP001183777">
    <property type="component" value="Unassembled WGS sequence"/>
</dbReference>
<dbReference type="RefSeq" id="WP_311657910.1">
    <property type="nucleotide sequence ID" value="NZ_JAVREX010000007.1"/>
</dbReference>
<gene>
    <name evidence="6" type="ORF">RM649_19095</name>
</gene>
<proteinExistence type="inferred from homology"/>
<dbReference type="Gene3D" id="2.115.10.20">
    <property type="entry name" value="Glycosyl hydrolase domain, family 43"/>
    <property type="match status" value="1"/>
</dbReference>
<comment type="caution">
    <text evidence="6">The sequence shown here is derived from an EMBL/GenBank/DDBJ whole genome shotgun (WGS) entry which is preliminary data.</text>
</comment>
<dbReference type="Pfam" id="PF04616">
    <property type="entry name" value="Glyco_hydro_43"/>
    <property type="match status" value="1"/>
</dbReference>
<accession>A0ABU2RLL4</accession>